<accession>A0A212L0Y6</accession>
<reference evidence="1" key="1">
    <citation type="submission" date="2016-08" db="EMBL/GenBank/DDBJ databases">
        <authorList>
            <person name="Seilhamer J.J."/>
        </authorList>
    </citation>
    <scope>NUCLEOTIDE SEQUENCE</scope>
    <source>
        <strain evidence="1">86-1</strain>
    </source>
</reference>
<dbReference type="EMBL" id="FMJC01000001">
    <property type="protein sequence ID" value="SCM71192.1"/>
    <property type="molecule type" value="Genomic_DNA"/>
</dbReference>
<protein>
    <submittedName>
        <fullName evidence="1">Uncharacterized protein</fullName>
    </submittedName>
</protein>
<organism evidence="1">
    <name type="scientific">uncultured Desulfovibrio sp</name>
    <dbReference type="NCBI Taxonomy" id="167968"/>
    <lineage>
        <taxon>Bacteria</taxon>
        <taxon>Pseudomonadati</taxon>
        <taxon>Thermodesulfobacteriota</taxon>
        <taxon>Desulfovibrionia</taxon>
        <taxon>Desulfovibrionales</taxon>
        <taxon>Desulfovibrionaceae</taxon>
        <taxon>Desulfovibrio</taxon>
        <taxon>environmental samples</taxon>
    </lineage>
</organism>
<proteinExistence type="predicted"/>
<gene>
    <name evidence="1" type="ORF">KL86DES1_10921</name>
</gene>
<name>A0A212L0Y6_9BACT</name>
<sequence length="33" mass="3812">MPAAPSFRTLTRKDHWFVWRAGVQALVAHCPYV</sequence>
<evidence type="ECO:0000313" key="1">
    <source>
        <dbReference type="EMBL" id="SCM71192.1"/>
    </source>
</evidence>
<dbReference type="AlphaFoldDB" id="A0A212L0Y6"/>